<name>A0A6G9Y4I7_9NOCA</name>
<evidence type="ECO:0000256" key="1">
    <source>
        <dbReference type="SAM" id="MobiDB-lite"/>
    </source>
</evidence>
<dbReference type="AlphaFoldDB" id="A0A6G9Y4I7"/>
<evidence type="ECO:0000256" key="2">
    <source>
        <dbReference type="SAM" id="Phobius"/>
    </source>
</evidence>
<keyword evidence="2" id="KW-0472">Membrane</keyword>
<dbReference type="EMBL" id="CP046172">
    <property type="protein sequence ID" value="QIS08138.1"/>
    <property type="molecule type" value="Genomic_DNA"/>
</dbReference>
<evidence type="ECO:0000313" key="4">
    <source>
        <dbReference type="Proteomes" id="UP000503540"/>
    </source>
</evidence>
<protein>
    <submittedName>
        <fullName evidence="3">Uncharacterized protein</fullName>
    </submittedName>
</protein>
<accession>A0A6G9Y4I7</accession>
<keyword evidence="2" id="KW-1133">Transmembrane helix</keyword>
<feature type="region of interest" description="Disordered" evidence="1">
    <location>
        <begin position="1"/>
        <end position="110"/>
    </location>
</feature>
<organism evidence="3 4">
    <name type="scientific">Nocardia arthritidis</name>
    <dbReference type="NCBI Taxonomy" id="228602"/>
    <lineage>
        <taxon>Bacteria</taxon>
        <taxon>Bacillati</taxon>
        <taxon>Actinomycetota</taxon>
        <taxon>Actinomycetes</taxon>
        <taxon>Mycobacteriales</taxon>
        <taxon>Nocardiaceae</taxon>
        <taxon>Nocardia</taxon>
    </lineage>
</organism>
<evidence type="ECO:0000313" key="3">
    <source>
        <dbReference type="EMBL" id="QIS08138.1"/>
    </source>
</evidence>
<feature type="compositionally biased region" description="Low complexity" evidence="1">
    <location>
        <begin position="57"/>
        <end position="95"/>
    </location>
</feature>
<gene>
    <name evidence="3" type="ORF">F5544_01030</name>
</gene>
<proteinExistence type="predicted"/>
<dbReference type="Proteomes" id="UP000503540">
    <property type="component" value="Chromosome"/>
</dbReference>
<feature type="transmembrane region" description="Helical" evidence="2">
    <location>
        <begin position="207"/>
        <end position="229"/>
    </location>
</feature>
<keyword evidence="2" id="KW-0812">Transmembrane</keyword>
<sequence length="230" mass="24115">MNQPGGFPPAGQSYPGSGPGQGYGQQPAPYPPQYGQTPAGNPYGAQPGNGPQFAPSGPQYGAPPQFGQPGQQFNQPGPQFGQPNGQFGQPPAQFGQQGGQFGQPNDPPGLTIDASYLPMSFMLALVKPKIRINGQPVPVTQWGPNHIPVGPGTYDVWVATPWMFDMGPAQTQVQVGPGQGTRVYYRTPALIFLKGAIGPVPQKTPGAIAMLIVFALLIVLIFLPTLLAMA</sequence>
<dbReference type="RefSeq" id="WP_238847032.1">
    <property type="nucleotide sequence ID" value="NZ_CP046172.1"/>
</dbReference>
<reference evidence="3 4" key="1">
    <citation type="journal article" date="2019" name="ACS Chem. Biol.">
        <title>Identification and Mobilization of a Cryptic Antibiotic Biosynthesis Gene Locus from a Human-Pathogenic Nocardia Isolate.</title>
        <authorList>
            <person name="Herisse M."/>
            <person name="Ishida K."/>
            <person name="Porter J.L."/>
            <person name="Howden B."/>
            <person name="Hertweck C."/>
            <person name="Stinear T.P."/>
            <person name="Pidot S.J."/>
        </authorList>
    </citation>
    <scope>NUCLEOTIDE SEQUENCE [LARGE SCALE GENOMIC DNA]</scope>
    <source>
        <strain evidence="3 4">AUSMDU00012717</strain>
    </source>
</reference>
<dbReference type="KEGG" id="nah:F5544_01030"/>
<keyword evidence="4" id="KW-1185">Reference proteome</keyword>